<keyword evidence="4" id="KW-1185">Reference proteome</keyword>
<dbReference type="InterPro" id="IPR051678">
    <property type="entry name" value="AGP_Transferase"/>
</dbReference>
<feature type="region of interest" description="Disordered" evidence="1">
    <location>
        <begin position="1"/>
        <end position="20"/>
    </location>
</feature>
<name>A0A319C5K6_ASPVC</name>
<dbReference type="InterPro" id="IPR002575">
    <property type="entry name" value="Aminoglycoside_PTrfase"/>
</dbReference>
<dbReference type="InterPro" id="IPR011009">
    <property type="entry name" value="Kinase-like_dom_sf"/>
</dbReference>
<evidence type="ECO:0000259" key="2">
    <source>
        <dbReference type="PROSITE" id="PS50011"/>
    </source>
</evidence>
<dbReference type="AlphaFoldDB" id="A0A319C5K6"/>
<reference evidence="3" key="1">
    <citation type="submission" date="2016-12" db="EMBL/GenBank/DDBJ databases">
        <title>The genomes of Aspergillus section Nigri reveals drivers in fungal speciation.</title>
        <authorList>
            <consortium name="DOE Joint Genome Institute"/>
            <person name="Vesth T.C."/>
            <person name="Nybo J."/>
            <person name="Theobald S."/>
            <person name="Brandl J."/>
            <person name="Frisvad J.C."/>
            <person name="Nielsen K.F."/>
            <person name="Lyhne E.K."/>
            <person name="Kogle M.E."/>
            <person name="Kuo A."/>
            <person name="Riley R."/>
            <person name="Clum A."/>
            <person name="Nolan M."/>
            <person name="Lipzen A."/>
            <person name="Salamov A."/>
            <person name="Henrissat B."/>
            <person name="Wiebenga A."/>
            <person name="De Vries R.P."/>
            <person name="Grigoriev I.V."/>
            <person name="Mortensen U.H."/>
            <person name="Andersen M.R."/>
            <person name="Baker S.E."/>
        </authorList>
    </citation>
    <scope>NUCLEOTIDE SEQUENCE [LARGE SCALE GENOMIC DNA]</scope>
    <source>
        <strain evidence="3">CBS 113365</strain>
    </source>
</reference>
<dbReference type="PANTHER" id="PTHR21310:SF15">
    <property type="entry name" value="AMINOGLYCOSIDE PHOSPHOTRANSFERASE DOMAIN-CONTAINING PROTEIN"/>
    <property type="match status" value="1"/>
</dbReference>
<evidence type="ECO:0000256" key="1">
    <source>
        <dbReference type="SAM" id="MobiDB-lite"/>
    </source>
</evidence>
<dbReference type="PROSITE" id="PS50011">
    <property type="entry name" value="PROTEIN_KINASE_DOM"/>
    <property type="match status" value="1"/>
</dbReference>
<feature type="domain" description="Protein kinase" evidence="2">
    <location>
        <begin position="1"/>
        <end position="187"/>
    </location>
</feature>
<dbReference type="OrthoDB" id="4177236at2759"/>
<dbReference type="SUPFAM" id="SSF56112">
    <property type="entry name" value="Protein kinase-like (PK-like)"/>
    <property type="match status" value="1"/>
</dbReference>
<dbReference type="Pfam" id="PF01636">
    <property type="entry name" value="APH"/>
    <property type="match status" value="1"/>
</dbReference>
<gene>
    <name evidence="3" type="ORF">BO88DRAFT_411001</name>
</gene>
<dbReference type="InterPro" id="IPR000719">
    <property type="entry name" value="Prot_kinase_dom"/>
</dbReference>
<dbReference type="EMBL" id="KZ821615">
    <property type="protein sequence ID" value="PYH73603.1"/>
    <property type="molecule type" value="Genomic_DNA"/>
</dbReference>
<dbReference type="GeneID" id="37212617"/>
<dbReference type="RefSeq" id="XP_025567397.1">
    <property type="nucleotide sequence ID" value="XM_025708025.1"/>
</dbReference>
<dbReference type="GO" id="GO:0005524">
    <property type="term" value="F:ATP binding"/>
    <property type="evidence" value="ECO:0007669"/>
    <property type="project" value="InterPro"/>
</dbReference>
<organism evidence="3 4">
    <name type="scientific">Aspergillus vadensis (strain CBS 113365 / IMI 142717 / IBT 24658)</name>
    <dbReference type="NCBI Taxonomy" id="1448311"/>
    <lineage>
        <taxon>Eukaryota</taxon>
        <taxon>Fungi</taxon>
        <taxon>Dikarya</taxon>
        <taxon>Ascomycota</taxon>
        <taxon>Pezizomycotina</taxon>
        <taxon>Eurotiomycetes</taxon>
        <taxon>Eurotiomycetidae</taxon>
        <taxon>Eurotiales</taxon>
        <taxon>Aspergillaceae</taxon>
        <taxon>Aspergillus</taxon>
        <taxon>Aspergillus subgen. Circumdati</taxon>
    </lineage>
</organism>
<sequence length="187" mass="21969">MEYIPGSDLQKLAPSLPEDQKRKVSKRIKEVLNELRRIPSQGAFSLLLTTLDRDPSISGPFGDEEQFNQGILKCLGRRESPHYVRLLHQAIKCTLQGHRVVFTHADLQPENVMVEEQKGVWEDGSHDYQITIIDWDLAGWYPEYWDYCNSTVYCQAKPEWLGLFPDIFEEYPVEYLIMRIFYMSIFY</sequence>
<proteinExistence type="predicted"/>
<evidence type="ECO:0000313" key="3">
    <source>
        <dbReference type="EMBL" id="PYH73603.1"/>
    </source>
</evidence>
<dbReference type="Proteomes" id="UP000248405">
    <property type="component" value="Unassembled WGS sequence"/>
</dbReference>
<evidence type="ECO:0000313" key="4">
    <source>
        <dbReference type="Proteomes" id="UP000248405"/>
    </source>
</evidence>
<protein>
    <recommendedName>
        <fullName evidence="2">Protein kinase domain-containing protein</fullName>
    </recommendedName>
</protein>
<dbReference type="PANTHER" id="PTHR21310">
    <property type="entry name" value="AMINOGLYCOSIDE PHOSPHOTRANSFERASE-RELATED-RELATED"/>
    <property type="match status" value="1"/>
</dbReference>
<dbReference type="GO" id="GO:0004672">
    <property type="term" value="F:protein kinase activity"/>
    <property type="evidence" value="ECO:0007669"/>
    <property type="project" value="InterPro"/>
</dbReference>
<accession>A0A319C5K6</accession>
<dbReference type="Gene3D" id="3.90.1200.10">
    <property type="match status" value="1"/>
</dbReference>